<feature type="non-terminal residue" evidence="1">
    <location>
        <position position="1"/>
    </location>
</feature>
<feature type="non-terminal residue" evidence="1">
    <location>
        <position position="79"/>
    </location>
</feature>
<evidence type="ECO:0000313" key="2">
    <source>
        <dbReference type="Proteomes" id="UP001170310"/>
    </source>
</evidence>
<dbReference type="EMBL" id="JAUOQO010000977">
    <property type="protein sequence ID" value="MDO6575623.1"/>
    <property type="molecule type" value="Genomic_DNA"/>
</dbReference>
<dbReference type="RefSeq" id="WP_303522771.1">
    <property type="nucleotide sequence ID" value="NZ_JAUOQO010000977.1"/>
</dbReference>
<sequence length="79" mass="8306">EDILTLGAFIAGRMFDRPVAVLRLSRESYDRLAEHPSATIQGDSIIAGDLTLALTPLDGSALCMSDADKAMLAGDKGEA</sequence>
<organism evidence="1 2">
    <name type="scientific">Staphylococcus pasteuri_A</name>
    <dbReference type="NCBI Taxonomy" id="3062664"/>
    <lineage>
        <taxon>Bacteria</taxon>
        <taxon>Bacillati</taxon>
        <taxon>Bacillota</taxon>
        <taxon>Bacilli</taxon>
        <taxon>Bacillales</taxon>
        <taxon>Staphylococcaceae</taxon>
        <taxon>Staphylococcus</taxon>
    </lineage>
</organism>
<dbReference type="AlphaFoldDB" id="A0AAW7YX70"/>
<dbReference type="Proteomes" id="UP001170310">
    <property type="component" value="Unassembled WGS sequence"/>
</dbReference>
<evidence type="ECO:0000313" key="1">
    <source>
        <dbReference type="EMBL" id="MDO6575623.1"/>
    </source>
</evidence>
<keyword evidence="2" id="KW-1185">Reference proteome</keyword>
<accession>A0AAW7YX70</accession>
<protein>
    <submittedName>
        <fullName evidence="1">Uncharacterized protein</fullName>
    </submittedName>
</protein>
<reference evidence="1" key="1">
    <citation type="submission" date="2023-07" db="EMBL/GenBank/DDBJ databases">
        <title>Genome content predicts the carbon catabolic preferences of heterotrophic bacteria.</title>
        <authorList>
            <person name="Gralka M."/>
        </authorList>
    </citation>
    <scope>NUCLEOTIDE SEQUENCE</scope>
    <source>
        <strain evidence="1">E2R20</strain>
    </source>
</reference>
<name>A0AAW7YX70_9STAP</name>
<gene>
    <name evidence="1" type="ORF">Q4528_16045</name>
</gene>
<comment type="caution">
    <text evidence="1">The sequence shown here is derived from an EMBL/GenBank/DDBJ whole genome shotgun (WGS) entry which is preliminary data.</text>
</comment>
<proteinExistence type="predicted"/>